<organism evidence="2 3">
    <name type="scientific">Piscinibacter sakaiensis</name>
    <name type="common">Ideonella sakaiensis</name>
    <dbReference type="NCBI Taxonomy" id="1547922"/>
    <lineage>
        <taxon>Bacteria</taxon>
        <taxon>Pseudomonadati</taxon>
        <taxon>Pseudomonadota</taxon>
        <taxon>Betaproteobacteria</taxon>
        <taxon>Burkholderiales</taxon>
        <taxon>Sphaerotilaceae</taxon>
        <taxon>Piscinibacter</taxon>
    </lineage>
</organism>
<gene>
    <name evidence="2" type="ORF">ISF6_1454</name>
</gene>
<dbReference type="EMBL" id="BBYR01000026">
    <property type="protein sequence ID" value="GAP35681.1"/>
    <property type="molecule type" value="Genomic_DNA"/>
</dbReference>
<accession>A0A0K8NZ77</accession>
<keyword evidence="3" id="KW-1185">Reference proteome</keyword>
<proteinExistence type="predicted"/>
<comment type="caution">
    <text evidence="2">The sequence shown here is derived from an EMBL/GenBank/DDBJ whole genome shotgun (WGS) entry which is preliminary data.</text>
</comment>
<dbReference type="AlphaFoldDB" id="A0A0K8NZ77"/>
<evidence type="ECO:0000313" key="2">
    <source>
        <dbReference type="EMBL" id="GAP35681.1"/>
    </source>
</evidence>
<evidence type="ECO:0000313" key="3">
    <source>
        <dbReference type="Proteomes" id="UP000037660"/>
    </source>
</evidence>
<feature type="compositionally biased region" description="Low complexity" evidence="1">
    <location>
        <begin position="57"/>
        <end position="73"/>
    </location>
</feature>
<feature type="region of interest" description="Disordered" evidence="1">
    <location>
        <begin position="50"/>
        <end position="91"/>
    </location>
</feature>
<dbReference type="STRING" id="1547922.ISF6_1454"/>
<dbReference type="Proteomes" id="UP000037660">
    <property type="component" value="Unassembled WGS sequence"/>
</dbReference>
<name>A0A0K8NZ77_PISS1</name>
<reference evidence="2 3" key="2">
    <citation type="journal article" date="2016" name="Science">
        <title>A bacterium that degrades and assimilates poly(ethylene terephthalate).</title>
        <authorList>
            <person name="Yoshida S."/>
            <person name="Hiraga K."/>
            <person name="Takehana T."/>
            <person name="Taniguchi I."/>
            <person name="Yamaji H."/>
            <person name="Maeda Y."/>
            <person name="Toyohara K."/>
            <person name="Miyamoto K."/>
            <person name="Kimura Y."/>
            <person name="Oda K."/>
        </authorList>
    </citation>
    <scope>NUCLEOTIDE SEQUENCE [LARGE SCALE GENOMIC DNA]</scope>
    <source>
        <strain evidence="3">NBRC 110686 / TISTR 2288 / 201-F6</strain>
    </source>
</reference>
<dbReference type="RefSeq" id="WP_054019719.1">
    <property type="nucleotide sequence ID" value="NZ_BBYR01000026.1"/>
</dbReference>
<protein>
    <submittedName>
        <fullName evidence="2">Uncharacterized protein</fullName>
    </submittedName>
</protein>
<evidence type="ECO:0000256" key="1">
    <source>
        <dbReference type="SAM" id="MobiDB-lite"/>
    </source>
</evidence>
<reference evidence="3" key="1">
    <citation type="submission" date="2015-07" db="EMBL/GenBank/DDBJ databases">
        <title>Discovery of a poly(ethylene terephthalate assimilation.</title>
        <authorList>
            <person name="Yoshida S."/>
            <person name="Hiraga K."/>
            <person name="Takehana T."/>
            <person name="Taniguchi I."/>
            <person name="Yamaji H."/>
            <person name="Maeda Y."/>
            <person name="Toyohara K."/>
            <person name="Miyamoto K."/>
            <person name="Kimura Y."/>
            <person name="Oda K."/>
        </authorList>
    </citation>
    <scope>NUCLEOTIDE SEQUENCE [LARGE SCALE GENOMIC DNA]</scope>
    <source>
        <strain evidence="3">NBRC 110686 / TISTR 2288 / 201-F6</strain>
    </source>
</reference>
<sequence length="120" mass="12860">MVGNLLLLAAAALAFVVWVVGSVYFGREGRREREDARRTREAMEVAEQAWRNRLRQAPSDAAAPARPAAATRPAPAPPTAPRASRPPAGGRLPILTDVIVLPPRPAARDAGPAGRQHELF</sequence>